<name>A0A4Y2KSK1_ARAVE</name>
<keyword evidence="2" id="KW-1185">Reference proteome</keyword>
<reference evidence="1 2" key="1">
    <citation type="journal article" date="2019" name="Sci. Rep.">
        <title>Orb-weaving spider Araneus ventricosus genome elucidates the spidroin gene catalogue.</title>
        <authorList>
            <person name="Kono N."/>
            <person name="Nakamura H."/>
            <person name="Ohtoshi R."/>
            <person name="Moran D.A.P."/>
            <person name="Shinohara A."/>
            <person name="Yoshida Y."/>
            <person name="Fujiwara M."/>
            <person name="Mori M."/>
            <person name="Tomita M."/>
            <person name="Arakawa K."/>
        </authorList>
    </citation>
    <scope>NUCLEOTIDE SEQUENCE [LARGE SCALE GENOMIC DNA]</scope>
</reference>
<organism evidence="1 2">
    <name type="scientific">Araneus ventricosus</name>
    <name type="common">Orbweaver spider</name>
    <name type="synonym">Epeira ventricosa</name>
    <dbReference type="NCBI Taxonomy" id="182803"/>
    <lineage>
        <taxon>Eukaryota</taxon>
        <taxon>Metazoa</taxon>
        <taxon>Ecdysozoa</taxon>
        <taxon>Arthropoda</taxon>
        <taxon>Chelicerata</taxon>
        <taxon>Arachnida</taxon>
        <taxon>Araneae</taxon>
        <taxon>Araneomorphae</taxon>
        <taxon>Entelegynae</taxon>
        <taxon>Araneoidea</taxon>
        <taxon>Araneidae</taxon>
        <taxon>Araneus</taxon>
    </lineage>
</organism>
<protein>
    <submittedName>
        <fullName evidence="1">Uncharacterized protein</fullName>
    </submittedName>
</protein>
<dbReference type="AlphaFoldDB" id="A0A4Y2KSK1"/>
<evidence type="ECO:0000313" key="1">
    <source>
        <dbReference type="EMBL" id="GBN04647.1"/>
    </source>
</evidence>
<evidence type="ECO:0000313" key="2">
    <source>
        <dbReference type="Proteomes" id="UP000499080"/>
    </source>
</evidence>
<accession>A0A4Y2KSK1</accession>
<comment type="caution">
    <text evidence="1">The sequence shown here is derived from an EMBL/GenBank/DDBJ whole genome shotgun (WGS) entry which is preliminary data.</text>
</comment>
<dbReference type="EMBL" id="BGPR01004903">
    <property type="protein sequence ID" value="GBN04647.1"/>
    <property type="molecule type" value="Genomic_DNA"/>
</dbReference>
<gene>
    <name evidence="1" type="ORF">AVEN_238651_1</name>
</gene>
<dbReference type="Proteomes" id="UP000499080">
    <property type="component" value="Unassembled WGS sequence"/>
</dbReference>
<sequence length="119" mass="13381">MNMCDEVFKPLLKKQQVSSYHRSGYYDYITKPLALSPSLTITPFHANSVVALQAIPLFSPSIWAGYSRAPVRTPQNLQLRGFSTVYLHTSPACSDFLSSERAPFISLPPRIYTAHISYL</sequence>
<proteinExistence type="predicted"/>